<feature type="chain" id="PRO_5006936452" evidence="1">
    <location>
        <begin position="31"/>
        <end position="232"/>
    </location>
</feature>
<evidence type="ECO:0000256" key="1">
    <source>
        <dbReference type="SAM" id="SignalP"/>
    </source>
</evidence>
<dbReference type="Proteomes" id="UP000054396">
    <property type="component" value="Unassembled WGS sequence"/>
</dbReference>
<dbReference type="EMBL" id="LPXO01000003">
    <property type="protein sequence ID" value="KUF11557.1"/>
    <property type="molecule type" value="Genomic_DNA"/>
</dbReference>
<dbReference type="OrthoDB" id="7830139at2"/>
<reference evidence="2 3" key="1">
    <citation type="submission" date="2015-12" db="EMBL/GenBank/DDBJ databases">
        <authorList>
            <person name="Shamseldin A."/>
            <person name="Moawad H."/>
            <person name="Abd El-Rahim W.M."/>
            <person name="Sadowsky M.J."/>
        </authorList>
    </citation>
    <scope>NUCLEOTIDE SEQUENCE [LARGE SCALE GENOMIC DNA]</scope>
    <source>
        <strain evidence="2 3">SJ5A-1</strain>
    </source>
</reference>
<dbReference type="InterPro" id="IPR046579">
    <property type="entry name" value="DUF6639"/>
</dbReference>
<dbReference type="Pfam" id="PF20344">
    <property type="entry name" value="DUF6639"/>
    <property type="match status" value="1"/>
</dbReference>
<gene>
    <name evidence="2" type="ORF">AVJ23_07300</name>
</gene>
<accession>A0A0W7WLU5</accession>
<dbReference type="RefSeq" id="WP_058861503.1">
    <property type="nucleotide sequence ID" value="NZ_LPXO01000003.1"/>
</dbReference>
<keyword evidence="1" id="KW-0732">Signal</keyword>
<organism evidence="2 3">
    <name type="scientific">Pseudoponticoccus marisrubri</name>
    <dbReference type="NCBI Taxonomy" id="1685382"/>
    <lineage>
        <taxon>Bacteria</taxon>
        <taxon>Pseudomonadati</taxon>
        <taxon>Pseudomonadota</taxon>
        <taxon>Alphaproteobacteria</taxon>
        <taxon>Rhodobacterales</taxon>
        <taxon>Roseobacteraceae</taxon>
        <taxon>Pseudoponticoccus</taxon>
    </lineage>
</organism>
<protein>
    <submittedName>
        <fullName evidence="2">Uncharacterized protein</fullName>
    </submittedName>
</protein>
<evidence type="ECO:0000313" key="2">
    <source>
        <dbReference type="EMBL" id="KUF11557.1"/>
    </source>
</evidence>
<proteinExistence type="predicted"/>
<evidence type="ECO:0000313" key="3">
    <source>
        <dbReference type="Proteomes" id="UP000054396"/>
    </source>
</evidence>
<name>A0A0W7WLU5_9RHOB</name>
<comment type="caution">
    <text evidence="2">The sequence shown here is derived from an EMBL/GenBank/DDBJ whole genome shotgun (WGS) entry which is preliminary data.</text>
</comment>
<keyword evidence="3" id="KW-1185">Reference proteome</keyword>
<feature type="signal peptide" evidence="1">
    <location>
        <begin position="1"/>
        <end position="30"/>
    </location>
</feature>
<dbReference type="AlphaFoldDB" id="A0A0W7WLU5"/>
<sequence>MGRGGSARRKSTGGAAPALAALLWALPGTASETLCPGIDIRVTTQDVGLAGRTCRAAGAAIETFAACGHSLDTGLSITILDRLDPVCLGLFHCGTDRIEVLSPAAIATTRRPDGIFAHVPAERMFDSIVLHEMTHALYDGTPCPFRHCVATSEYLAYAFQIDALSPEDRAPIAARMDLAQPVKRDAINAMLLMLAPDRFALNAWAHLEQRADRCAWIDGILQGGIVFDHALP</sequence>